<organism evidence="4">
    <name type="scientific">Chlorella variabilis</name>
    <name type="common">Green alga</name>
    <dbReference type="NCBI Taxonomy" id="554065"/>
    <lineage>
        <taxon>Eukaryota</taxon>
        <taxon>Viridiplantae</taxon>
        <taxon>Chlorophyta</taxon>
        <taxon>core chlorophytes</taxon>
        <taxon>Trebouxiophyceae</taxon>
        <taxon>Chlorellales</taxon>
        <taxon>Chlorellaceae</taxon>
        <taxon>Chlorella clade</taxon>
        <taxon>Chlorella</taxon>
    </lineage>
</organism>
<sequence>MRVACEAAQVASAPAGAAAGDLPAALQLRLQFGVKNIPHPNKAHYGGEDAFFVSELGGGAAGIADGVGGWQESGINPADYSKSFMATARQYLEECASLYPEVLSSGEWRAQQEQQAAADGAAAAAEPAPTAAASSLASVGGGEPRTAVEALDAAHRSTRLPGSATACVLRLDGRTGELDAANLGDSGFLVIRDGQLHFQSPAMQHFFDCPLQFGMPPDTDYAQDAAVFSLQLQPGDAIVLATDGLLDNLPQEEIVGLAPRSAGEDGKLELGKLRGGKMDDITVVCAYVTHAEQQA</sequence>
<dbReference type="STRING" id="554065.E1ZHC4"/>
<keyword evidence="1" id="KW-0464">Manganese</keyword>
<reference evidence="3 4" key="1">
    <citation type="journal article" date="2010" name="Plant Cell">
        <title>The Chlorella variabilis NC64A genome reveals adaptation to photosymbiosis, coevolution with viruses, and cryptic sex.</title>
        <authorList>
            <person name="Blanc G."/>
            <person name="Duncan G."/>
            <person name="Agarkova I."/>
            <person name="Borodovsky M."/>
            <person name="Gurnon J."/>
            <person name="Kuo A."/>
            <person name="Lindquist E."/>
            <person name="Lucas S."/>
            <person name="Pangilinan J."/>
            <person name="Polle J."/>
            <person name="Salamov A."/>
            <person name="Terry A."/>
            <person name="Yamada T."/>
            <person name="Dunigan D.D."/>
            <person name="Grigoriev I.V."/>
            <person name="Claverie J.M."/>
            <person name="Van Etten J.L."/>
        </authorList>
    </citation>
    <scope>NUCLEOTIDE SEQUENCE [LARGE SCALE GENOMIC DNA]</scope>
    <source>
        <strain evidence="3 4">NC64A</strain>
    </source>
</reference>
<evidence type="ECO:0000256" key="1">
    <source>
        <dbReference type="RuleBase" id="RU366020"/>
    </source>
</evidence>
<dbReference type="SMART" id="SM00332">
    <property type="entry name" value="PP2Cc"/>
    <property type="match status" value="1"/>
</dbReference>
<comment type="catalytic activity">
    <reaction evidence="1">
        <text>O-phospho-L-threonyl-[protein] + H2O = L-threonyl-[protein] + phosphate</text>
        <dbReference type="Rhea" id="RHEA:47004"/>
        <dbReference type="Rhea" id="RHEA-COMP:11060"/>
        <dbReference type="Rhea" id="RHEA-COMP:11605"/>
        <dbReference type="ChEBI" id="CHEBI:15377"/>
        <dbReference type="ChEBI" id="CHEBI:30013"/>
        <dbReference type="ChEBI" id="CHEBI:43474"/>
        <dbReference type="ChEBI" id="CHEBI:61977"/>
        <dbReference type="EC" id="3.1.3.16"/>
    </reaction>
</comment>
<evidence type="ECO:0000313" key="3">
    <source>
        <dbReference type="EMBL" id="EFN54891.1"/>
    </source>
</evidence>
<accession>E1ZHC4</accession>
<dbReference type="Proteomes" id="UP000008141">
    <property type="component" value="Unassembled WGS sequence"/>
</dbReference>
<comment type="catalytic activity">
    <reaction evidence="1">
        <text>O-phospho-L-seryl-[protein] + H2O = L-seryl-[protein] + phosphate</text>
        <dbReference type="Rhea" id="RHEA:20629"/>
        <dbReference type="Rhea" id="RHEA-COMP:9863"/>
        <dbReference type="Rhea" id="RHEA-COMP:11604"/>
        <dbReference type="ChEBI" id="CHEBI:15377"/>
        <dbReference type="ChEBI" id="CHEBI:29999"/>
        <dbReference type="ChEBI" id="CHEBI:43474"/>
        <dbReference type="ChEBI" id="CHEBI:83421"/>
        <dbReference type="EC" id="3.1.3.16"/>
    </reaction>
</comment>
<dbReference type="InParanoid" id="E1ZHC4"/>
<dbReference type="EMBL" id="GL433846">
    <property type="protein sequence ID" value="EFN54891.1"/>
    <property type="molecule type" value="Genomic_DNA"/>
</dbReference>
<keyword evidence="1" id="KW-0479">Metal-binding</keyword>
<keyword evidence="1" id="KW-0460">Magnesium</keyword>
<feature type="domain" description="PPM-type phosphatase" evidence="2">
    <location>
        <begin position="31"/>
        <end position="288"/>
    </location>
</feature>
<comment type="similarity">
    <text evidence="1">Belongs to the PP2C family.</text>
</comment>
<dbReference type="SUPFAM" id="SSF81606">
    <property type="entry name" value="PP2C-like"/>
    <property type="match status" value="1"/>
</dbReference>
<dbReference type="GeneID" id="17354419"/>
<dbReference type="Gene3D" id="3.60.40.10">
    <property type="entry name" value="PPM-type phosphatase domain"/>
    <property type="match status" value="1"/>
</dbReference>
<dbReference type="InterPro" id="IPR001932">
    <property type="entry name" value="PPM-type_phosphatase-like_dom"/>
</dbReference>
<dbReference type="GO" id="GO:0046872">
    <property type="term" value="F:metal ion binding"/>
    <property type="evidence" value="ECO:0007669"/>
    <property type="project" value="UniProtKB-UniRule"/>
</dbReference>
<dbReference type="Pfam" id="PF07228">
    <property type="entry name" value="SpoIIE"/>
    <property type="match status" value="1"/>
</dbReference>
<dbReference type="PANTHER" id="PTHR12320">
    <property type="entry name" value="PROTEIN PHOSPHATASE 2C"/>
    <property type="match status" value="1"/>
</dbReference>
<dbReference type="GO" id="GO:0004722">
    <property type="term" value="F:protein serine/threonine phosphatase activity"/>
    <property type="evidence" value="ECO:0007669"/>
    <property type="project" value="UniProtKB-EC"/>
</dbReference>
<dbReference type="AlphaFoldDB" id="E1ZHC4"/>
<evidence type="ECO:0000313" key="4">
    <source>
        <dbReference type="Proteomes" id="UP000008141"/>
    </source>
</evidence>
<name>E1ZHC4_CHLVA</name>
<comment type="cofactor">
    <cofactor evidence="1">
        <name>Mg(2+)</name>
        <dbReference type="ChEBI" id="CHEBI:18420"/>
    </cofactor>
</comment>
<keyword evidence="4" id="KW-1185">Reference proteome</keyword>
<evidence type="ECO:0000259" key="2">
    <source>
        <dbReference type="PROSITE" id="PS51746"/>
    </source>
</evidence>
<dbReference type="PROSITE" id="PS51746">
    <property type="entry name" value="PPM_2"/>
    <property type="match status" value="1"/>
</dbReference>
<dbReference type="OMA" id="CAYVTHA"/>
<proteinExistence type="inferred from homology"/>
<dbReference type="eggNOG" id="KOG1379">
    <property type="taxonomic scope" value="Eukaryota"/>
</dbReference>
<dbReference type="InterPro" id="IPR036457">
    <property type="entry name" value="PPM-type-like_dom_sf"/>
</dbReference>
<dbReference type="SMART" id="SM00331">
    <property type="entry name" value="PP2C_SIG"/>
    <property type="match status" value="1"/>
</dbReference>
<dbReference type="InterPro" id="IPR039123">
    <property type="entry name" value="PPTC7"/>
</dbReference>
<dbReference type="OrthoDB" id="60843at2759"/>
<comment type="cofactor">
    <cofactor evidence="1">
        <name>Mn(2+)</name>
        <dbReference type="ChEBI" id="CHEBI:29035"/>
    </cofactor>
</comment>
<protein>
    <recommendedName>
        <fullName evidence="1">Protein phosphatase</fullName>
        <ecNumber evidence="1">3.1.3.16</ecNumber>
    </recommendedName>
</protein>
<dbReference type="RefSeq" id="XP_005846993.1">
    <property type="nucleotide sequence ID" value="XM_005846931.1"/>
</dbReference>
<dbReference type="EC" id="3.1.3.16" evidence="1"/>
<dbReference type="PANTHER" id="PTHR12320:SF1">
    <property type="entry name" value="PROTEIN PHOSPHATASE PTC7 HOMOLOG"/>
    <property type="match status" value="1"/>
</dbReference>
<keyword evidence="1" id="KW-0904">Protein phosphatase</keyword>
<keyword evidence="1" id="KW-0378">Hydrolase</keyword>
<dbReference type="KEGG" id="cvr:CHLNCDRAFT_135009"/>
<gene>
    <name evidence="3" type="ORF">CHLNCDRAFT_135009</name>
</gene>